<keyword evidence="7" id="KW-0804">Transcription</keyword>
<evidence type="ECO:0000256" key="3">
    <source>
        <dbReference type="ARBA" id="ARBA00022771"/>
    </source>
</evidence>
<evidence type="ECO:0000259" key="13">
    <source>
        <dbReference type="PROSITE" id="PS50934"/>
    </source>
</evidence>
<dbReference type="OMA" id="ISPACYI"/>
<dbReference type="CDD" id="cd02335">
    <property type="entry name" value="ZZ_ADA2"/>
    <property type="match status" value="1"/>
</dbReference>
<dbReference type="PROSITE" id="PS01357">
    <property type="entry name" value="ZF_ZZ_1"/>
    <property type="match status" value="1"/>
</dbReference>
<dbReference type="InterPro" id="IPR055141">
    <property type="entry name" value="TADA2A_B-like_dom"/>
</dbReference>
<dbReference type="Pfam" id="PF22941">
    <property type="entry name" value="TADA2A-like_3rd"/>
    <property type="match status" value="1"/>
</dbReference>
<dbReference type="Gene3D" id="1.10.10.10">
    <property type="entry name" value="Winged helix-like DNA-binding domain superfamily/Winged helix DNA-binding domain"/>
    <property type="match status" value="1"/>
</dbReference>
<dbReference type="SUPFAM" id="SSF46689">
    <property type="entry name" value="Homeodomain-like"/>
    <property type="match status" value="2"/>
</dbReference>
<dbReference type="Pfam" id="PF25299">
    <property type="entry name" value="ZZ_ADA2"/>
    <property type="match status" value="1"/>
</dbReference>
<dbReference type="GO" id="GO:0003677">
    <property type="term" value="F:DNA binding"/>
    <property type="evidence" value="ECO:0007669"/>
    <property type="project" value="UniProtKB-KW"/>
</dbReference>
<feature type="region of interest" description="Disordered" evidence="10">
    <location>
        <begin position="390"/>
        <end position="410"/>
    </location>
</feature>
<dbReference type="FunFam" id="1.10.10.60:FF:000115">
    <property type="entry name" value="Transcriptional adapter 2"/>
    <property type="match status" value="1"/>
</dbReference>
<dbReference type="PROSITE" id="PS50135">
    <property type="entry name" value="ZF_ZZ_2"/>
    <property type="match status" value="1"/>
</dbReference>
<dbReference type="InterPro" id="IPR009057">
    <property type="entry name" value="Homeodomain-like_sf"/>
</dbReference>
<evidence type="ECO:0000259" key="14">
    <source>
        <dbReference type="PROSITE" id="PS51293"/>
    </source>
</evidence>
<keyword evidence="8" id="KW-0539">Nucleus</keyword>
<keyword evidence="17" id="KW-1185">Reference proteome</keyword>
<keyword evidence="5" id="KW-0805">Transcription regulation</keyword>
<dbReference type="GO" id="GO:0003682">
    <property type="term" value="F:chromatin binding"/>
    <property type="evidence" value="ECO:0000318"/>
    <property type="project" value="GO_Central"/>
</dbReference>
<dbReference type="Gene3D" id="1.10.10.60">
    <property type="entry name" value="Homeodomain-like"/>
    <property type="match status" value="1"/>
</dbReference>
<organism evidence="16 17">
    <name type="scientific">Dictyostelium purpureum</name>
    <name type="common">Slime mold</name>
    <dbReference type="NCBI Taxonomy" id="5786"/>
    <lineage>
        <taxon>Eukaryota</taxon>
        <taxon>Amoebozoa</taxon>
        <taxon>Evosea</taxon>
        <taxon>Eumycetozoa</taxon>
        <taxon>Dictyostelia</taxon>
        <taxon>Dictyosteliales</taxon>
        <taxon>Dictyosteliaceae</taxon>
        <taxon>Dictyostelium</taxon>
    </lineage>
</organism>
<feature type="domain" description="Myb-like" evidence="11">
    <location>
        <begin position="311"/>
        <end position="356"/>
    </location>
</feature>
<name>F0ZXN1_DICPU</name>
<evidence type="ECO:0000259" key="12">
    <source>
        <dbReference type="PROSITE" id="PS50135"/>
    </source>
</evidence>
<dbReference type="KEGG" id="dpp:DICPUDRAFT_156868"/>
<dbReference type="PROSITE" id="PS51294">
    <property type="entry name" value="HTH_MYB"/>
    <property type="match status" value="1"/>
</dbReference>
<dbReference type="RefSeq" id="XP_003292180.1">
    <property type="nucleotide sequence ID" value="XM_003292132.1"/>
</dbReference>
<evidence type="ECO:0000256" key="8">
    <source>
        <dbReference type="ARBA" id="ARBA00023242"/>
    </source>
</evidence>
<evidence type="ECO:0000256" key="5">
    <source>
        <dbReference type="ARBA" id="ARBA00023015"/>
    </source>
</evidence>
<evidence type="ECO:0000256" key="7">
    <source>
        <dbReference type="ARBA" id="ARBA00023163"/>
    </source>
</evidence>
<dbReference type="GO" id="GO:0008270">
    <property type="term" value="F:zinc ion binding"/>
    <property type="evidence" value="ECO:0007669"/>
    <property type="project" value="UniProtKB-KW"/>
</dbReference>
<dbReference type="InterPro" id="IPR001005">
    <property type="entry name" value="SANT/Myb"/>
</dbReference>
<dbReference type="SMART" id="SM00717">
    <property type="entry name" value="SANT"/>
    <property type="match status" value="1"/>
</dbReference>
<dbReference type="FunCoup" id="F0ZXN1">
    <property type="interactions" value="586"/>
</dbReference>
<dbReference type="PROSITE" id="PS50934">
    <property type="entry name" value="SWIRM"/>
    <property type="match status" value="1"/>
</dbReference>
<dbReference type="PROSITE" id="PS51293">
    <property type="entry name" value="SANT"/>
    <property type="match status" value="1"/>
</dbReference>
<dbReference type="FunFam" id="3.30.60.90:FF:000013">
    <property type="entry name" value="Transcriptional adapter"/>
    <property type="match status" value="1"/>
</dbReference>
<feature type="compositionally biased region" description="Acidic residues" evidence="10">
    <location>
        <begin position="119"/>
        <end position="131"/>
    </location>
</feature>
<feature type="compositionally biased region" description="Acidic residues" evidence="10">
    <location>
        <begin position="14"/>
        <end position="45"/>
    </location>
</feature>
<feature type="compositionally biased region" description="Basic and acidic residues" evidence="10">
    <location>
        <begin position="169"/>
        <end position="185"/>
    </location>
</feature>
<evidence type="ECO:0000256" key="9">
    <source>
        <dbReference type="PROSITE-ProRule" id="PRU00228"/>
    </source>
</evidence>
<keyword evidence="3 9" id="KW-0863">Zinc-finger</keyword>
<dbReference type="InterPro" id="IPR017930">
    <property type="entry name" value="Myb_dom"/>
</dbReference>
<keyword evidence="4" id="KW-0862">Zinc</keyword>
<feature type="compositionally biased region" description="Basic residues" evidence="10">
    <location>
        <begin position="1"/>
        <end position="10"/>
    </location>
</feature>
<dbReference type="SMART" id="SM00291">
    <property type="entry name" value="ZnF_ZZ"/>
    <property type="match status" value="1"/>
</dbReference>
<evidence type="ECO:0000256" key="6">
    <source>
        <dbReference type="ARBA" id="ARBA00023125"/>
    </source>
</evidence>
<dbReference type="VEuPathDB" id="AmoebaDB:DICPUDRAFT_156868"/>
<evidence type="ECO:0008006" key="18">
    <source>
        <dbReference type="Google" id="ProtNLM"/>
    </source>
</evidence>
<dbReference type="InterPro" id="IPR043145">
    <property type="entry name" value="Znf_ZZ_sf"/>
</dbReference>
<feature type="compositionally biased region" description="Polar residues" evidence="10">
    <location>
        <begin position="215"/>
        <end position="241"/>
    </location>
</feature>
<dbReference type="GO" id="GO:0005634">
    <property type="term" value="C:nucleus"/>
    <property type="evidence" value="ECO:0000318"/>
    <property type="project" value="GO_Central"/>
</dbReference>
<dbReference type="OrthoDB" id="270417at2759"/>
<dbReference type="AlphaFoldDB" id="F0ZXN1"/>
<dbReference type="GO" id="GO:0003713">
    <property type="term" value="F:transcription coactivator activity"/>
    <property type="evidence" value="ECO:0000318"/>
    <property type="project" value="GO_Central"/>
</dbReference>
<dbReference type="InterPro" id="IPR017884">
    <property type="entry name" value="SANT_dom"/>
</dbReference>
<dbReference type="InterPro" id="IPR007526">
    <property type="entry name" value="SWIRM"/>
</dbReference>
<dbReference type="PANTHER" id="PTHR12374:SF20">
    <property type="entry name" value="TRANSCRIPTIONAL ADAPTER 2-ALPHA"/>
    <property type="match status" value="1"/>
</dbReference>
<dbReference type="InterPro" id="IPR036388">
    <property type="entry name" value="WH-like_DNA-bd_sf"/>
</dbReference>
<sequence>MSNEPKKRRKSEIFSDEEEEDDELNISTAPEEDDEDDDSDDVSDIEFDKKVNGEDLNISNIGTTNNEDEESEEIIITKKRRNSTTKKITPKKKNRSNILDNEDEEFHISNNKINVSNDSFEEDDEDDDNEDEQPKILKRKLNASDILNFSGDEIKLEEINPTQLTTTNKNDDENQDIEIKKEKSNGSKKLNSNINNNNSNNNSNNNNNNNNNNKPKVSTPPSLNTSLTKQTRSKSNNSPVHQQEEVNEGLYHCDYCQKDISGVVRIRCAICPDFDLCLECFSVGVEITPHKNDHDYQVIDNLHFPMFTDDWGADEELLLLEAIELYGLGNWNEVSENVGSHSKSASECKQHYFTYYLNTSTSPLPNVSKCLTTKETLHQKRAKQTINVDKNKKYGSRSHNNDEGPSGPVTDSVGYMTNRKHFEVEYDNEAELVVKDLIFENDDSPSDREVKLKVLESYDQRLEERIRRRKLIVEKGLLDYKKTERKRFKEDKEILNSLKCFLQALSKEEHETLIKGFIDEKNIKNRIMQLQEYRENGIKTLTDGQNFDEEKRKRELDKSSGVYGSNVKRSKSEGGGGFGFGLGSTSSSSSSITNNMGYIDKSSIKTQKQVTKEKEDHFLGLTSEKKSSTKLRKNAKTEMEGLPNSDALSLKEKQICSTHRLLPQQYLLIKEALISESLKNQGKIKQSVAIKLVKINQQKVIRLLEFFEKSGWLQIKNDDKTN</sequence>
<feature type="compositionally biased region" description="Basic residues" evidence="10">
    <location>
        <begin position="77"/>
        <end position="95"/>
    </location>
</feature>
<dbReference type="EMBL" id="GL871263">
    <property type="protein sequence ID" value="EGC31303.1"/>
    <property type="molecule type" value="Genomic_DNA"/>
</dbReference>
<gene>
    <name evidence="16" type="ORF">DICPUDRAFT_156868</name>
</gene>
<feature type="domain" description="HTH myb-type" evidence="15">
    <location>
        <begin position="311"/>
        <end position="360"/>
    </location>
</feature>
<dbReference type="GO" id="GO:0006338">
    <property type="term" value="P:chromatin remodeling"/>
    <property type="evidence" value="ECO:0000318"/>
    <property type="project" value="GO_Central"/>
</dbReference>
<dbReference type="PROSITE" id="PS50090">
    <property type="entry name" value="MYB_LIKE"/>
    <property type="match status" value="1"/>
</dbReference>
<feature type="compositionally biased region" description="Basic and acidic residues" evidence="10">
    <location>
        <begin position="548"/>
        <end position="558"/>
    </location>
</feature>
<dbReference type="GeneID" id="10505919"/>
<dbReference type="eggNOG" id="KOG0457">
    <property type="taxonomic scope" value="Eukaryota"/>
</dbReference>
<protein>
    <recommendedName>
        <fullName evidence="18">Transcriptional adapter</fullName>
    </recommendedName>
</protein>
<dbReference type="SUPFAM" id="SSF57850">
    <property type="entry name" value="RING/U-box"/>
    <property type="match status" value="1"/>
</dbReference>
<evidence type="ECO:0000259" key="15">
    <source>
        <dbReference type="PROSITE" id="PS51294"/>
    </source>
</evidence>
<evidence type="ECO:0000256" key="1">
    <source>
        <dbReference type="ARBA" id="ARBA00004123"/>
    </source>
</evidence>
<feature type="region of interest" description="Disordered" evidence="10">
    <location>
        <begin position="545"/>
        <end position="568"/>
    </location>
</feature>
<feature type="domain" description="SANT" evidence="14">
    <location>
        <begin position="306"/>
        <end position="360"/>
    </location>
</feature>
<accession>F0ZXN1</accession>
<dbReference type="Pfam" id="PF00249">
    <property type="entry name" value="Myb_DNA-binding"/>
    <property type="match status" value="1"/>
</dbReference>
<evidence type="ECO:0000256" key="4">
    <source>
        <dbReference type="ARBA" id="ARBA00022833"/>
    </source>
</evidence>
<comment type="subcellular location">
    <subcellularLocation>
        <location evidence="1">Nucleus</location>
    </subcellularLocation>
</comment>
<dbReference type="InterPro" id="IPR041983">
    <property type="entry name" value="ADA2-like_ZZ"/>
</dbReference>
<feature type="domain" description="SWIRM" evidence="13">
    <location>
        <begin position="628"/>
        <end position="722"/>
    </location>
</feature>
<dbReference type="Pfam" id="PF04433">
    <property type="entry name" value="SWIRM"/>
    <property type="match status" value="1"/>
</dbReference>
<dbReference type="InParanoid" id="F0ZXN1"/>
<keyword evidence="6" id="KW-0238">DNA-binding</keyword>
<dbReference type="CDD" id="cd00167">
    <property type="entry name" value="SANT"/>
    <property type="match status" value="1"/>
</dbReference>
<dbReference type="STRING" id="5786.F0ZXN1"/>
<feature type="region of interest" description="Disordered" evidence="10">
    <location>
        <begin position="1"/>
        <end position="135"/>
    </location>
</feature>
<evidence type="ECO:0000313" key="16">
    <source>
        <dbReference type="EMBL" id="EGC31303.1"/>
    </source>
</evidence>
<dbReference type="Gene3D" id="3.30.60.90">
    <property type="match status" value="1"/>
</dbReference>
<dbReference type="GO" id="GO:0006357">
    <property type="term" value="P:regulation of transcription by RNA polymerase II"/>
    <property type="evidence" value="ECO:0000318"/>
    <property type="project" value="GO_Central"/>
</dbReference>
<evidence type="ECO:0000259" key="11">
    <source>
        <dbReference type="PROSITE" id="PS50090"/>
    </source>
</evidence>
<evidence type="ECO:0000256" key="2">
    <source>
        <dbReference type="ARBA" id="ARBA00022723"/>
    </source>
</evidence>
<feature type="compositionally biased region" description="Polar residues" evidence="10">
    <location>
        <begin position="108"/>
        <end position="118"/>
    </location>
</feature>
<feature type="compositionally biased region" description="Low complexity" evidence="10">
    <location>
        <begin position="187"/>
        <end position="214"/>
    </location>
</feature>
<proteinExistence type="predicted"/>
<dbReference type="PANTHER" id="PTHR12374">
    <property type="entry name" value="TRANSCRIPTIONAL ADAPTOR 2 ADA2 -RELATED"/>
    <property type="match status" value="1"/>
</dbReference>
<dbReference type="FunFam" id="1.10.10.10:FF:000087">
    <property type="entry name" value="Transcriptional adapter 2"/>
    <property type="match status" value="1"/>
</dbReference>
<keyword evidence="2" id="KW-0479">Metal-binding</keyword>
<dbReference type="InterPro" id="IPR000433">
    <property type="entry name" value="Znf_ZZ"/>
</dbReference>
<feature type="domain" description="ZZ-type" evidence="12">
    <location>
        <begin position="248"/>
        <end position="304"/>
    </location>
</feature>
<feature type="region of interest" description="Disordered" evidence="10">
    <location>
        <begin position="160"/>
        <end position="243"/>
    </location>
</feature>
<evidence type="ECO:0000313" key="17">
    <source>
        <dbReference type="Proteomes" id="UP000001064"/>
    </source>
</evidence>
<dbReference type="Proteomes" id="UP000001064">
    <property type="component" value="Unassembled WGS sequence"/>
</dbReference>
<reference evidence="17" key="1">
    <citation type="journal article" date="2011" name="Genome Biol.">
        <title>Comparative genomics of the social amoebae Dictyostelium discoideum and Dictyostelium purpureum.</title>
        <authorList>
            <consortium name="US DOE Joint Genome Institute (JGI-PGF)"/>
            <person name="Sucgang R."/>
            <person name="Kuo A."/>
            <person name="Tian X."/>
            <person name="Salerno W."/>
            <person name="Parikh A."/>
            <person name="Feasley C.L."/>
            <person name="Dalin E."/>
            <person name="Tu H."/>
            <person name="Huang E."/>
            <person name="Barry K."/>
            <person name="Lindquist E."/>
            <person name="Shapiro H."/>
            <person name="Bruce D."/>
            <person name="Schmutz J."/>
            <person name="Salamov A."/>
            <person name="Fey P."/>
            <person name="Gaudet P."/>
            <person name="Anjard C."/>
            <person name="Babu M.M."/>
            <person name="Basu S."/>
            <person name="Bushmanova Y."/>
            <person name="van der Wel H."/>
            <person name="Katoh-Kurasawa M."/>
            <person name="Dinh C."/>
            <person name="Coutinho P.M."/>
            <person name="Saito T."/>
            <person name="Elias M."/>
            <person name="Schaap P."/>
            <person name="Kay R.R."/>
            <person name="Henrissat B."/>
            <person name="Eichinger L."/>
            <person name="Rivero F."/>
            <person name="Putnam N.H."/>
            <person name="West C.M."/>
            <person name="Loomis W.F."/>
            <person name="Chisholm R.L."/>
            <person name="Shaulsky G."/>
            <person name="Strassmann J.E."/>
            <person name="Queller D.C."/>
            <person name="Kuspa A."/>
            <person name="Grigoriev I.V."/>
        </authorList>
    </citation>
    <scope>NUCLEOTIDE SEQUENCE [LARGE SCALE GENOMIC DNA]</scope>
    <source>
        <strain evidence="17">QSDP1</strain>
    </source>
</reference>
<evidence type="ECO:0000256" key="10">
    <source>
        <dbReference type="SAM" id="MobiDB-lite"/>
    </source>
</evidence>